<reference evidence="1 2" key="1">
    <citation type="journal article" date="2013" name="Biodegradation">
        <title>Quantitative proteomic analysis of ibuprofen-degrading Patulibacter sp. strain I11.</title>
        <authorList>
            <person name="Almeida B."/>
            <person name="Kjeldal H."/>
            <person name="Lolas I."/>
            <person name="Knudsen A.D."/>
            <person name="Carvalho G."/>
            <person name="Nielsen K.L."/>
            <person name="Barreto Crespo M.T."/>
            <person name="Stensballe A."/>
            <person name="Nielsen J.L."/>
        </authorList>
    </citation>
    <scope>NUCLEOTIDE SEQUENCE [LARGE SCALE GENOMIC DNA]</scope>
    <source>
        <strain evidence="1 2">I11</strain>
    </source>
</reference>
<keyword evidence="2" id="KW-1185">Reference proteome</keyword>
<gene>
    <name evidence="1" type="ORF">PAI11_35320</name>
</gene>
<dbReference type="RefSeq" id="WP_007577700.1">
    <property type="nucleotide sequence ID" value="NZ_AGUD01000262.1"/>
</dbReference>
<dbReference type="OrthoDB" id="3290158at2"/>
<dbReference type="Proteomes" id="UP000005143">
    <property type="component" value="Unassembled WGS sequence"/>
</dbReference>
<accession>H0E9L3</accession>
<sequence>MLDITRNPVAVEPPLRRTLRQAAAITAGGQPPVAGDAAGWEPADAIADDRSRLAAQLEPASRNAPGRVAGALWMIEARAWYVAELVAATLLLAGRVPRLDPASVDVLIGPEGQAAAVRPRGTAFHCRAGDRDAGHPDARVAADEPALLAAARDELIAVCGPLVAAVDASGLRRARVAWRSVGDRVVQALGHVGDLTGRRDAAWGMAAAIMAPASPLRVPVAFELRDGASFGYRATCCLSYRDASCERCDSCPVLAPRRR</sequence>
<organism evidence="1 2">
    <name type="scientific">Patulibacter medicamentivorans</name>
    <dbReference type="NCBI Taxonomy" id="1097667"/>
    <lineage>
        <taxon>Bacteria</taxon>
        <taxon>Bacillati</taxon>
        <taxon>Actinomycetota</taxon>
        <taxon>Thermoleophilia</taxon>
        <taxon>Solirubrobacterales</taxon>
        <taxon>Patulibacteraceae</taxon>
        <taxon>Patulibacter</taxon>
    </lineage>
</organism>
<dbReference type="AlphaFoldDB" id="H0E9L3"/>
<proteinExistence type="predicted"/>
<protein>
    <recommendedName>
        <fullName evidence="3">Ferric siderophore reductase C-terminal domain-containing protein</fullName>
    </recommendedName>
</protein>
<name>H0E9L3_9ACTN</name>
<evidence type="ECO:0008006" key="3">
    <source>
        <dbReference type="Google" id="ProtNLM"/>
    </source>
</evidence>
<evidence type="ECO:0000313" key="1">
    <source>
        <dbReference type="EMBL" id="EHN09655.1"/>
    </source>
</evidence>
<comment type="caution">
    <text evidence="1">The sequence shown here is derived from an EMBL/GenBank/DDBJ whole genome shotgun (WGS) entry which is preliminary data.</text>
</comment>
<dbReference type="EMBL" id="AGUD01000262">
    <property type="protein sequence ID" value="EHN09655.1"/>
    <property type="molecule type" value="Genomic_DNA"/>
</dbReference>
<evidence type="ECO:0000313" key="2">
    <source>
        <dbReference type="Proteomes" id="UP000005143"/>
    </source>
</evidence>